<dbReference type="RefSeq" id="WP_107639852.1">
    <property type="nucleotide sequence ID" value="NZ_PZHX01000001.1"/>
</dbReference>
<evidence type="ECO:0000256" key="1">
    <source>
        <dbReference type="SAM" id="Phobius"/>
    </source>
</evidence>
<feature type="transmembrane region" description="Helical" evidence="1">
    <location>
        <begin position="6"/>
        <end position="24"/>
    </location>
</feature>
<dbReference type="Proteomes" id="UP000241540">
    <property type="component" value="Unassembled WGS sequence"/>
</dbReference>
<name>A0A974L277_STAHO</name>
<gene>
    <name evidence="2" type="ORF">BUZ51_00265</name>
</gene>
<proteinExistence type="predicted"/>
<keyword evidence="1" id="KW-0812">Transmembrane</keyword>
<evidence type="ECO:0000313" key="3">
    <source>
        <dbReference type="Proteomes" id="UP000241540"/>
    </source>
</evidence>
<reference evidence="2 3" key="1">
    <citation type="journal article" date="2016" name="Front. Microbiol.">
        <title>Comprehensive Phylogenetic Analysis of Bovine Non-aureus Staphylococci Species Based on Whole-Genome Sequencing.</title>
        <authorList>
            <person name="Naushad S."/>
            <person name="Barkema H.W."/>
            <person name="Luby C."/>
            <person name="Condas L.A."/>
            <person name="Nobrega D.B."/>
            <person name="Carson D.A."/>
            <person name="De Buck J."/>
        </authorList>
    </citation>
    <scope>NUCLEOTIDE SEQUENCE [LARGE SCALE GENOMIC DNA]</scope>
    <source>
        <strain evidence="2 3">SNUC 5336</strain>
    </source>
</reference>
<dbReference type="EMBL" id="PZHX01000001">
    <property type="protein sequence ID" value="PTK32248.1"/>
    <property type="molecule type" value="Genomic_DNA"/>
</dbReference>
<evidence type="ECO:0000313" key="2">
    <source>
        <dbReference type="EMBL" id="PTK32248.1"/>
    </source>
</evidence>
<comment type="caution">
    <text evidence="2">The sequence shown here is derived from an EMBL/GenBank/DDBJ whole genome shotgun (WGS) entry which is preliminary data.</text>
</comment>
<accession>A0A974L277</accession>
<protein>
    <submittedName>
        <fullName evidence="2">Uncharacterized protein</fullName>
    </submittedName>
</protein>
<organism evidence="2 3">
    <name type="scientific">Staphylococcus hominis</name>
    <dbReference type="NCBI Taxonomy" id="1290"/>
    <lineage>
        <taxon>Bacteria</taxon>
        <taxon>Bacillati</taxon>
        <taxon>Bacillota</taxon>
        <taxon>Bacilli</taxon>
        <taxon>Bacillales</taxon>
        <taxon>Staphylococcaceae</taxon>
        <taxon>Staphylococcus</taxon>
    </lineage>
</organism>
<dbReference type="AlphaFoldDB" id="A0A974L277"/>
<feature type="transmembrane region" description="Helical" evidence="1">
    <location>
        <begin position="36"/>
        <end position="60"/>
    </location>
</feature>
<sequence length="65" mass="7465">MAMFIGFLLLFIAISIFTYIVRNIKKGHTTKVDEDFYFQISGCGCLFFMISGAILFYVFVISKYA</sequence>
<keyword evidence="1" id="KW-0472">Membrane</keyword>
<keyword evidence="1" id="KW-1133">Transmembrane helix</keyword>